<feature type="transmembrane region" description="Helical" evidence="1">
    <location>
        <begin position="405"/>
        <end position="432"/>
    </location>
</feature>
<feature type="transmembrane region" description="Helical" evidence="1">
    <location>
        <begin position="175"/>
        <end position="197"/>
    </location>
</feature>
<evidence type="ECO:0000313" key="4">
    <source>
        <dbReference type="Proteomes" id="UP000676246"/>
    </source>
</evidence>
<keyword evidence="3" id="KW-0675">Receptor</keyword>
<reference evidence="3 4" key="1">
    <citation type="submission" date="2021-04" db="EMBL/GenBank/DDBJ databases">
        <title>The genome sequence of Ideonella sp. 3Y2.</title>
        <authorList>
            <person name="Liu Y."/>
        </authorList>
    </citation>
    <scope>NUCLEOTIDE SEQUENCE [LARGE SCALE GENOMIC DNA]</scope>
    <source>
        <strain evidence="3 4">3Y2</strain>
    </source>
</reference>
<feature type="transmembrane region" description="Helical" evidence="1">
    <location>
        <begin position="293"/>
        <end position="315"/>
    </location>
</feature>
<dbReference type="PROSITE" id="PS50104">
    <property type="entry name" value="TIR"/>
    <property type="match status" value="1"/>
</dbReference>
<dbReference type="SMART" id="SM00255">
    <property type="entry name" value="TIR"/>
    <property type="match status" value="1"/>
</dbReference>
<keyword evidence="1" id="KW-0812">Transmembrane</keyword>
<dbReference type="InterPro" id="IPR035897">
    <property type="entry name" value="Toll_tir_struct_dom_sf"/>
</dbReference>
<evidence type="ECO:0000313" key="3">
    <source>
        <dbReference type="EMBL" id="MBQ0928993.1"/>
    </source>
</evidence>
<keyword evidence="4" id="KW-1185">Reference proteome</keyword>
<keyword evidence="1" id="KW-0472">Membrane</keyword>
<feature type="transmembrane region" description="Helical" evidence="1">
    <location>
        <begin position="209"/>
        <end position="233"/>
    </location>
</feature>
<feature type="transmembrane region" description="Helical" evidence="1">
    <location>
        <begin position="245"/>
        <end position="273"/>
    </location>
</feature>
<dbReference type="RefSeq" id="WP_210851122.1">
    <property type="nucleotide sequence ID" value="NZ_JAGQDD010000001.1"/>
</dbReference>
<name>A0A940Y5B2_9BURK</name>
<dbReference type="Gene3D" id="3.40.50.10140">
    <property type="entry name" value="Toll/interleukin-1 receptor homology (TIR) domain"/>
    <property type="match status" value="1"/>
</dbReference>
<feature type="transmembrane region" description="Helical" evidence="1">
    <location>
        <begin position="366"/>
        <end position="385"/>
    </location>
</feature>
<accession>A0A940Y5B2</accession>
<feature type="domain" description="TIR" evidence="2">
    <location>
        <begin position="6"/>
        <end position="164"/>
    </location>
</feature>
<dbReference type="Proteomes" id="UP000676246">
    <property type="component" value="Unassembled WGS sequence"/>
</dbReference>
<feature type="transmembrane region" description="Helical" evidence="1">
    <location>
        <begin position="335"/>
        <end position="354"/>
    </location>
</feature>
<dbReference type="GO" id="GO:0007165">
    <property type="term" value="P:signal transduction"/>
    <property type="evidence" value="ECO:0007669"/>
    <property type="project" value="InterPro"/>
</dbReference>
<comment type="caution">
    <text evidence="3">The sequence shown here is derived from an EMBL/GenBank/DDBJ whole genome shotgun (WGS) entry which is preliminary data.</text>
</comment>
<dbReference type="InterPro" id="IPR000157">
    <property type="entry name" value="TIR_dom"/>
</dbReference>
<protein>
    <submittedName>
        <fullName evidence="3">Toll/interleukin-1 receptor domain-containing protein</fullName>
    </submittedName>
</protein>
<dbReference type="EMBL" id="JAGQDD010000001">
    <property type="protein sequence ID" value="MBQ0928993.1"/>
    <property type="molecule type" value="Genomic_DNA"/>
</dbReference>
<keyword evidence="1" id="KW-1133">Transmembrane helix</keyword>
<sequence>MTSTMPEPRIFISYRRADSEHAALRVHERLQARFGGDAVFIDRELPSGIDWDARLHERVQEATAVVVLVGPRFMELFAEHSPDEPDVMLAEIREALDSGKRVFPLVVGAPDMPPASQLPASIRRLAQQNARFAPAQYFDTAMEMLERDIAAAHGWVAPDIGEAAERGGLPTWARVSLLLAGASASVALASAALAWLAPAMEGASAARQVWHGLHYLLATLLFGLGPYLSYWVVAELRARAGLPVFSLQGWLSVLIVGGNLVLGGAFLLLTSVPGWQMRPWWPGLRIDPAAGDALYYALLAGALLAIALGTVALALWEPVLRRAERHHGTQAQWRLSAYSALLLLALLWFGGSLVNSVPDLDAATSLSVVGYIALCPTLSLLMVAWQATKAQLGLGREAWQVRGLFWLLGALYVLCTLSLFATGPLQQVWAIIPGYLN</sequence>
<evidence type="ECO:0000256" key="1">
    <source>
        <dbReference type="SAM" id="Phobius"/>
    </source>
</evidence>
<gene>
    <name evidence="3" type="ORF">KAK03_00745</name>
</gene>
<dbReference type="SUPFAM" id="SSF52200">
    <property type="entry name" value="Toll/Interleukin receptor TIR domain"/>
    <property type="match status" value="1"/>
</dbReference>
<dbReference type="Pfam" id="PF13676">
    <property type="entry name" value="TIR_2"/>
    <property type="match status" value="1"/>
</dbReference>
<proteinExistence type="predicted"/>
<dbReference type="AlphaFoldDB" id="A0A940Y5B2"/>
<organism evidence="3 4">
    <name type="scientific">Ideonella alba</name>
    <dbReference type="NCBI Taxonomy" id="2824118"/>
    <lineage>
        <taxon>Bacteria</taxon>
        <taxon>Pseudomonadati</taxon>
        <taxon>Pseudomonadota</taxon>
        <taxon>Betaproteobacteria</taxon>
        <taxon>Burkholderiales</taxon>
        <taxon>Sphaerotilaceae</taxon>
        <taxon>Ideonella</taxon>
    </lineage>
</organism>
<evidence type="ECO:0000259" key="2">
    <source>
        <dbReference type="PROSITE" id="PS50104"/>
    </source>
</evidence>